<dbReference type="Pfam" id="PF00326">
    <property type="entry name" value="Peptidase_S9"/>
    <property type="match status" value="1"/>
</dbReference>
<dbReference type="GO" id="GO:0004252">
    <property type="term" value="F:serine-type endopeptidase activity"/>
    <property type="evidence" value="ECO:0007669"/>
    <property type="project" value="TreeGrafter"/>
</dbReference>
<accession>A0A358DWF6</accession>
<name>A0A358DWF6_9ALTE</name>
<dbReference type="PANTHER" id="PTHR42776:SF27">
    <property type="entry name" value="DIPEPTIDYL PEPTIDASE FAMILY MEMBER 6"/>
    <property type="match status" value="1"/>
</dbReference>
<protein>
    <submittedName>
        <fullName evidence="3">S9 family peptidase</fullName>
    </submittedName>
</protein>
<dbReference type="Proteomes" id="UP000264779">
    <property type="component" value="Unassembled WGS sequence"/>
</dbReference>
<evidence type="ECO:0000259" key="2">
    <source>
        <dbReference type="Pfam" id="PF00326"/>
    </source>
</evidence>
<evidence type="ECO:0000256" key="1">
    <source>
        <dbReference type="ARBA" id="ARBA00022801"/>
    </source>
</evidence>
<keyword evidence="1" id="KW-0378">Hydrolase</keyword>
<organism evidence="3 4">
    <name type="scientific">Alteromonas australica</name>
    <dbReference type="NCBI Taxonomy" id="589873"/>
    <lineage>
        <taxon>Bacteria</taxon>
        <taxon>Pseudomonadati</taxon>
        <taxon>Pseudomonadota</taxon>
        <taxon>Gammaproteobacteria</taxon>
        <taxon>Alteromonadales</taxon>
        <taxon>Alteromonadaceae</taxon>
        <taxon>Alteromonas/Salinimonas group</taxon>
        <taxon>Alteromonas</taxon>
    </lineage>
</organism>
<dbReference type="SUPFAM" id="SSF82171">
    <property type="entry name" value="DPP6 N-terminal domain-like"/>
    <property type="match status" value="1"/>
</dbReference>
<reference evidence="3 4" key="1">
    <citation type="journal article" date="2018" name="Nat. Biotechnol.">
        <title>A standardized bacterial taxonomy based on genome phylogeny substantially revises the tree of life.</title>
        <authorList>
            <person name="Parks D.H."/>
            <person name="Chuvochina M."/>
            <person name="Waite D.W."/>
            <person name="Rinke C."/>
            <person name="Skarshewski A."/>
            <person name="Chaumeil P.A."/>
            <person name="Hugenholtz P."/>
        </authorList>
    </citation>
    <scope>NUCLEOTIDE SEQUENCE [LARGE SCALE GENOMIC DNA]</scope>
    <source>
        <strain evidence="3">UBA11621</strain>
    </source>
</reference>
<evidence type="ECO:0000313" key="4">
    <source>
        <dbReference type="Proteomes" id="UP000264779"/>
    </source>
</evidence>
<dbReference type="InterPro" id="IPR001375">
    <property type="entry name" value="Peptidase_S9_cat"/>
</dbReference>
<dbReference type="SUPFAM" id="SSF53474">
    <property type="entry name" value="alpha/beta-Hydrolases"/>
    <property type="match status" value="1"/>
</dbReference>
<dbReference type="InterPro" id="IPR029058">
    <property type="entry name" value="AB_hydrolase_fold"/>
</dbReference>
<dbReference type="AlphaFoldDB" id="A0A358DWF6"/>
<dbReference type="RefSeq" id="WP_272966145.1">
    <property type="nucleotide sequence ID" value="NZ_CALBIY010000005.1"/>
</dbReference>
<dbReference type="GO" id="GO:0006508">
    <property type="term" value="P:proteolysis"/>
    <property type="evidence" value="ECO:0007669"/>
    <property type="project" value="InterPro"/>
</dbReference>
<dbReference type="EMBL" id="DONK01000072">
    <property type="protein sequence ID" value="HBU50619.1"/>
    <property type="molecule type" value="Genomic_DNA"/>
</dbReference>
<sequence>MKVVYNCLVILCFLFLSIKPALSSLPLDDFVKHGDYLDLKLSPDGKHLAARVRADNRVFMVILETNSMKPVGGLKPDKRDIIHSVNWVSNERVVFEYAEKTHNFDQPIPTGELYAANIDNSHRLMIYGYRAGDAKVGSRISNREDNFATQEILSYLEHDKKHILIIEYPWSKEGNTYYDARKREPIISKLNVFNGKKRKVEVLPHPGAVAFANRKGEVKFMSWRTKEGDYFSAYRQNSDAPWQDLGTALGISDSLSPVKLSKNGQQLILLGRPPETGILTYYQYDFGSATLTTLFTGHKTDIESYTSNEAGVPAVALTFPGASEYVYSSVESRTVDIHKLLADAFAGQTAMISSRSADGSKLLVHVSSDINPGEYYLFQRDTLKAKFLWANASWIDPRTLSKMMPVQFNTDDDVTLNGYLTLPKHTTAKKPPLVVMIHGGPHQPGTRDYWEYNPEVQLMANEGYAVLQVNYRGSYGYGDEFRKKGYREWGGKMIDDITFAANWAIDKGYVDGNSVCVYGASYGGYAALMSAVKAPDLYKCAIGYVGIYDLNFMFTESDIPNSWGGKEYLQRVLGNDPQQLRAFSPLYHVDKIKANVMLIHGSKDTRVPEVNSEALYNALKKQGKTPLYLKYKQAGHGVYDEQNRKELYQGLLNFLARNIKGA</sequence>
<gene>
    <name evidence="3" type="ORF">DEB45_05100</name>
</gene>
<comment type="caution">
    <text evidence="3">The sequence shown here is derived from an EMBL/GenBank/DDBJ whole genome shotgun (WGS) entry which is preliminary data.</text>
</comment>
<feature type="domain" description="Peptidase S9 prolyl oligopeptidase catalytic" evidence="2">
    <location>
        <begin position="450"/>
        <end position="660"/>
    </location>
</feature>
<dbReference type="Gene3D" id="3.40.50.1820">
    <property type="entry name" value="alpha/beta hydrolase"/>
    <property type="match status" value="1"/>
</dbReference>
<evidence type="ECO:0000313" key="3">
    <source>
        <dbReference type="EMBL" id="HBU50619.1"/>
    </source>
</evidence>
<dbReference type="PANTHER" id="PTHR42776">
    <property type="entry name" value="SERINE PEPTIDASE S9 FAMILY MEMBER"/>
    <property type="match status" value="1"/>
</dbReference>
<proteinExistence type="predicted"/>